<protein>
    <submittedName>
        <fullName evidence="1">Uncharacterized protein</fullName>
    </submittedName>
</protein>
<organism evidence="1 2">
    <name type="scientific">Candidatus Jacksonbacteria bacterium RIFCSPLOWO2_02_FULL_44_20</name>
    <dbReference type="NCBI Taxonomy" id="1798460"/>
    <lineage>
        <taxon>Bacteria</taxon>
        <taxon>Candidatus Jacksoniibacteriota</taxon>
    </lineage>
</organism>
<comment type="caution">
    <text evidence="1">The sequence shown here is derived from an EMBL/GenBank/DDBJ whole genome shotgun (WGS) entry which is preliminary data.</text>
</comment>
<dbReference type="EMBL" id="MHJU01000038">
    <property type="protein sequence ID" value="OGY72309.1"/>
    <property type="molecule type" value="Genomic_DNA"/>
</dbReference>
<proteinExistence type="predicted"/>
<dbReference type="AlphaFoldDB" id="A0A1G2A6K9"/>
<gene>
    <name evidence="1" type="ORF">A3H61_00820</name>
</gene>
<accession>A0A1G2A6K9</accession>
<evidence type="ECO:0000313" key="2">
    <source>
        <dbReference type="Proteomes" id="UP000178315"/>
    </source>
</evidence>
<name>A0A1G2A6K9_9BACT</name>
<sequence length="61" mass="7157">MPIFISRKIHLSFRKRNAAFCKAFNSYYLGVYYNNRNRILIILVLLFARSCQKPKASGSKQ</sequence>
<dbReference type="Proteomes" id="UP000178315">
    <property type="component" value="Unassembled WGS sequence"/>
</dbReference>
<evidence type="ECO:0000313" key="1">
    <source>
        <dbReference type="EMBL" id="OGY72309.1"/>
    </source>
</evidence>
<reference evidence="1 2" key="1">
    <citation type="journal article" date="2016" name="Nat. Commun.">
        <title>Thousands of microbial genomes shed light on interconnected biogeochemical processes in an aquifer system.</title>
        <authorList>
            <person name="Anantharaman K."/>
            <person name="Brown C.T."/>
            <person name="Hug L.A."/>
            <person name="Sharon I."/>
            <person name="Castelle C.J."/>
            <person name="Probst A.J."/>
            <person name="Thomas B.C."/>
            <person name="Singh A."/>
            <person name="Wilkins M.J."/>
            <person name="Karaoz U."/>
            <person name="Brodie E.L."/>
            <person name="Williams K.H."/>
            <person name="Hubbard S.S."/>
            <person name="Banfield J.F."/>
        </authorList>
    </citation>
    <scope>NUCLEOTIDE SEQUENCE [LARGE SCALE GENOMIC DNA]</scope>
</reference>